<dbReference type="Proteomes" id="UP000219440">
    <property type="component" value="Unassembled WGS sequence"/>
</dbReference>
<dbReference type="InterPro" id="IPR012338">
    <property type="entry name" value="Beta-lactam/transpept-like"/>
</dbReference>
<protein>
    <submittedName>
        <fullName evidence="2">D-alanyl-D-alanine carboxypeptidase (Penicillin-binding protein 5/6)</fullName>
    </submittedName>
</protein>
<dbReference type="InterPro" id="IPR001967">
    <property type="entry name" value="Peptidase_S11_N"/>
</dbReference>
<dbReference type="EMBL" id="OCST01000006">
    <property type="protein sequence ID" value="SOE73872.1"/>
    <property type="molecule type" value="Genomic_DNA"/>
</dbReference>
<organism evidence="2 3">
    <name type="scientific">Salinibacterium xinjiangense</name>
    <dbReference type="NCBI Taxonomy" id="386302"/>
    <lineage>
        <taxon>Bacteria</taxon>
        <taxon>Bacillati</taxon>
        <taxon>Actinomycetota</taxon>
        <taxon>Actinomycetes</taxon>
        <taxon>Micrococcales</taxon>
        <taxon>Microbacteriaceae</taxon>
        <taxon>Salinibacterium</taxon>
    </lineage>
</organism>
<dbReference type="Pfam" id="PF00768">
    <property type="entry name" value="Peptidase_S11"/>
    <property type="match status" value="1"/>
</dbReference>
<keyword evidence="3" id="KW-1185">Reference proteome</keyword>
<evidence type="ECO:0000259" key="1">
    <source>
        <dbReference type="Pfam" id="PF00768"/>
    </source>
</evidence>
<reference evidence="2 3" key="1">
    <citation type="submission" date="2017-09" db="EMBL/GenBank/DDBJ databases">
        <authorList>
            <person name="Ehlers B."/>
            <person name="Leendertz F.H."/>
        </authorList>
    </citation>
    <scope>NUCLEOTIDE SEQUENCE [LARGE SCALE GENOMIC DNA]</scope>
    <source>
        <strain evidence="2 3">CGMCC 1.05381</strain>
    </source>
</reference>
<keyword evidence="2" id="KW-0121">Carboxypeptidase</keyword>
<dbReference type="SUPFAM" id="SSF56601">
    <property type="entry name" value="beta-lactamase/transpeptidase-like"/>
    <property type="match status" value="1"/>
</dbReference>
<gene>
    <name evidence="2" type="ORF">SAMN06296378_2871</name>
</gene>
<sequence>MPLTRRQVYLRRRLWVFGGGLVALASAFYLPLTLLAPVQDVAAQVSVFETRAAVQPPLTFPEYGASAIGAVGYPGVLASGGSVDALPIASISKVITALVILEAKPLAVGESGPDIVFGDTDVKFYDAQVAQNGSVAPVYSGQVLTQRNAMNVMLVTSANNYAESLASWAFGSQQAFVQAATGWLERAGLASTAIVEPTGVSPSNVSTSGDLVELGRIALADPVVAEIVATSSIDIPELGIIENTNSLLGITGVDGIKTGTLDEAGSCLLFSQDYSVGDTTVTLVGVVLGGPDHETIDAAIQSLLTQADAGFQAVTLVEEGQQFATYDTEWGDESAAVAASTLSVVMWSATPITVASSVEDVQLADAGTRVGSLTFTVGDRTLEVPLELSSTIDDPGALWRLSHPLELF</sequence>
<keyword evidence="2" id="KW-0645">Protease</keyword>
<evidence type="ECO:0000313" key="2">
    <source>
        <dbReference type="EMBL" id="SOE73872.1"/>
    </source>
</evidence>
<dbReference type="RefSeq" id="WP_097061919.1">
    <property type="nucleotide sequence ID" value="NZ_BMLC01000001.1"/>
</dbReference>
<feature type="domain" description="Peptidase S11 D-alanyl-D-alanine carboxypeptidase A N-terminal" evidence="1">
    <location>
        <begin position="76"/>
        <end position="289"/>
    </location>
</feature>
<evidence type="ECO:0000313" key="3">
    <source>
        <dbReference type="Proteomes" id="UP000219440"/>
    </source>
</evidence>
<accession>A0A2C9A377</accession>
<dbReference type="OrthoDB" id="5241551at2"/>
<dbReference type="Gene3D" id="3.40.710.10">
    <property type="entry name" value="DD-peptidase/beta-lactamase superfamily"/>
    <property type="match status" value="1"/>
</dbReference>
<name>A0A2C9A377_9MICO</name>
<dbReference type="GO" id="GO:0009002">
    <property type="term" value="F:serine-type D-Ala-D-Ala carboxypeptidase activity"/>
    <property type="evidence" value="ECO:0007669"/>
    <property type="project" value="InterPro"/>
</dbReference>
<dbReference type="GO" id="GO:0006508">
    <property type="term" value="P:proteolysis"/>
    <property type="evidence" value="ECO:0007669"/>
    <property type="project" value="InterPro"/>
</dbReference>
<keyword evidence="2" id="KW-0378">Hydrolase</keyword>
<dbReference type="AlphaFoldDB" id="A0A2C9A377"/>
<proteinExistence type="predicted"/>